<proteinExistence type="predicted"/>
<sequence length="84" mass="9500">MLNIENITINIQQTPTQNVPDETLGSQSPVVVREELVNTLRIISEDPRFLGQQVLIPEDCEQYGFAEGTFDLPTLLHFLADMLE</sequence>
<dbReference type="Proteomes" id="UP000829560">
    <property type="component" value="Chromosome"/>
</dbReference>
<reference evidence="1" key="1">
    <citation type="submission" date="2024-03" db="EMBL/GenBank/DDBJ databases">
        <title>Psychrobacter raelis sp. nov. isolated from a dog with peritonitis.</title>
        <authorList>
            <person name="Schiavone A."/>
            <person name="Manzulli V."/>
            <person name="Camarda A."/>
            <person name="Cafiero M.A."/>
            <person name="Vasco I."/>
            <person name="Marino L."/>
            <person name="Pennuzzi G."/>
            <person name="Serrecchia L."/>
            <person name="Galante D."/>
            <person name="Pugliese N."/>
        </authorList>
    </citation>
    <scope>NUCLEOTIDE SEQUENCE</scope>
    <source>
        <strain evidence="1">PraFG1</strain>
    </source>
</reference>
<keyword evidence="2" id="KW-1185">Reference proteome</keyword>
<dbReference type="AlphaFoldDB" id="A0AAT9PFK1"/>
<organism evidence="1 2">
    <name type="scientific">Psychrobacter raelei</name>
    <dbReference type="NCBI Taxonomy" id="2565531"/>
    <lineage>
        <taxon>Bacteria</taxon>
        <taxon>Pseudomonadati</taxon>
        <taxon>Pseudomonadota</taxon>
        <taxon>Gammaproteobacteria</taxon>
        <taxon>Moraxellales</taxon>
        <taxon>Moraxellaceae</taxon>
        <taxon>Psychrobacter</taxon>
    </lineage>
</organism>
<name>A0AAT9PFK1_9GAMM</name>
<dbReference type="KEGG" id="prae:MN210_00815"/>
<protein>
    <submittedName>
        <fullName evidence="1">Uncharacterized protein</fullName>
    </submittedName>
</protein>
<dbReference type="RefSeq" id="WP_201544525.1">
    <property type="nucleotide sequence ID" value="NZ_CP093310.2"/>
</dbReference>
<accession>A0AAT9PFK1</accession>
<evidence type="ECO:0000313" key="2">
    <source>
        <dbReference type="Proteomes" id="UP000829560"/>
    </source>
</evidence>
<gene>
    <name evidence="1" type="ORF">MN210_00815</name>
</gene>
<evidence type="ECO:0000313" key="1">
    <source>
        <dbReference type="EMBL" id="UNK05505.1"/>
    </source>
</evidence>
<dbReference type="EMBL" id="CP093310">
    <property type="protein sequence ID" value="UNK05505.1"/>
    <property type="molecule type" value="Genomic_DNA"/>
</dbReference>